<gene>
    <name evidence="1" type="ORF">STRUR_0900</name>
</gene>
<proteinExistence type="predicted"/>
<dbReference type="AlphaFoldDB" id="G5KEZ6"/>
<evidence type="ECO:0008006" key="3">
    <source>
        <dbReference type="Google" id="ProtNLM"/>
    </source>
</evidence>
<dbReference type="RefSeq" id="WP_006738558.1">
    <property type="nucleotide sequence ID" value="NZ_AEUZ02000001.1"/>
</dbReference>
<dbReference type="Pfam" id="PF07997">
    <property type="entry name" value="DUF1694"/>
    <property type="match status" value="1"/>
</dbReference>
<protein>
    <recommendedName>
        <fullName evidence="3">PF07997 family protein</fullName>
    </recommendedName>
</protein>
<dbReference type="InterPro" id="IPR012543">
    <property type="entry name" value="DUF1694"/>
</dbReference>
<dbReference type="SUPFAM" id="SSF160515">
    <property type="entry name" value="YueI-like"/>
    <property type="match status" value="1"/>
</dbReference>
<dbReference type="EMBL" id="AEUZ02000001">
    <property type="protein sequence ID" value="EHJ55769.1"/>
    <property type="molecule type" value="Genomic_DNA"/>
</dbReference>
<dbReference type="eggNOG" id="COG5506">
    <property type="taxonomic scope" value="Bacteria"/>
</dbReference>
<dbReference type="Gene3D" id="3.30.1330.30">
    <property type="match status" value="1"/>
</dbReference>
<dbReference type="STRING" id="764291.STRUR_0900"/>
<comment type="caution">
    <text evidence="1">The sequence shown here is derived from an EMBL/GenBank/DDBJ whole genome shotgun (WGS) entry which is preliminary data.</text>
</comment>
<dbReference type="PIRSF" id="PIRSF034303">
    <property type="entry name" value="DUF1694"/>
    <property type="match status" value="1"/>
</dbReference>
<evidence type="ECO:0000313" key="2">
    <source>
        <dbReference type="Proteomes" id="UP000005388"/>
    </source>
</evidence>
<dbReference type="InterPro" id="IPR029064">
    <property type="entry name" value="Ribosomal_eL30-like_sf"/>
</dbReference>
<name>G5KEZ6_9STRE</name>
<accession>G5KEZ6</accession>
<keyword evidence="2" id="KW-1185">Reference proteome</keyword>
<dbReference type="Proteomes" id="UP000005388">
    <property type="component" value="Unassembled WGS sequence"/>
</dbReference>
<sequence length="155" mass="17689">MTNLDDKLMRAASGEKRLDPDQQRQYLGTFEERVLLYLTIDDAEQAQLLKRFDTILDGIMQKEKPLFVKIASKLSNSQQVQLMKIAQSKGIAATIVTESSSQSPYGLVIHTNHAISKESIFSLNDFFEKTKEKESSSLEEKKSFWSGLFHKNKKD</sequence>
<organism evidence="1 2">
    <name type="scientific">Streptococcus urinalis 2285-97</name>
    <dbReference type="NCBI Taxonomy" id="764291"/>
    <lineage>
        <taxon>Bacteria</taxon>
        <taxon>Bacillati</taxon>
        <taxon>Bacillota</taxon>
        <taxon>Bacilli</taxon>
        <taxon>Lactobacillales</taxon>
        <taxon>Streptococcaceae</taxon>
        <taxon>Streptococcus</taxon>
    </lineage>
</organism>
<reference evidence="1 2" key="1">
    <citation type="journal article" date="2014" name="Int. J. Syst. Evol. Microbiol.">
        <title>Phylogenomics and the dynamic genome evolution of the genus Streptococcus.</title>
        <authorList>
            <consortium name="The Broad Institute Genome Sequencing Platform"/>
            <person name="Richards V.P."/>
            <person name="Palmer S.R."/>
            <person name="Pavinski Bitar P.D."/>
            <person name="Qin X."/>
            <person name="Weinstock G.M."/>
            <person name="Highlander S.K."/>
            <person name="Town C.D."/>
            <person name="Burne R.A."/>
            <person name="Stanhope M.J."/>
        </authorList>
    </citation>
    <scope>NUCLEOTIDE SEQUENCE [LARGE SCALE GENOMIC DNA]</scope>
    <source>
        <strain evidence="1 2">2285-97</strain>
    </source>
</reference>
<evidence type="ECO:0000313" key="1">
    <source>
        <dbReference type="EMBL" id="EHJ55769.1"/>
    </source>
</evidence>